<dbReference type="InParanoid" id="W3XMF9"/>
<dbReference type="AlphaFoldDB" id="W3XMF9"/>
<dbReference type="KEGG" id="pfy:PFICI_00978"/>
<dbReference type="EMBL" id="KI912109">
    <property type="protein sequence ID" value="ETS87150.1"/>
    <property type="molecule type" value="Genomic_DNA"/>
</dbReference>
<gene>
    <name evidence="1" type="ORF">PFICI_00978</name>
</gene>
<sequence>MSVSAPRSNQLCLVPDCTSDACERHVMIHTLQCKGSGCPLGTPFFANGETLEKHLIDDHNNGDHDYCHWPGCDPNVERATNNNMVSCLI</sequence>
<evidence type="ECO:0000313" key="2">
    <source>
        <dbReference type="Proteomes" id="UP000030651"/>
    </source>
</evidence>
<protein>
    <submittedName>
        <fullName evidence="1">Uncharacterized protein</fullName>
    </submittedName>
</protein>
<accession>W3XMF9</accession>
<dbReference type="OrthoDB" id="10505083at2759"/>
<name>W3XMF9_PESFW</name>
<proteinExistence type="predicted"/>
<dbReference type="GeneID" id="19265991"/>
<reference evidence="2" key="1">
    <citation type="journal article" date="2015" name="BMC Genomics">
        <title>Genomic and transcriptomic analysis of the endophytic fungus Pestalotiopsis fici reveals its lifestyle and high potential for synthesis of natural products.</title>
        <authorList>
            <person name="Wang X."/>
            <person name="Zhang X."/>
            <person name="Liu L."/>
            <person name="Xiang M."/>
            <person name="Wang W."/>
            <person name="Sun X."/>
            <person name="Che Y."/>
            <person name="Guo L."/>
            <person name="Liu G."/>
            <person name="Guo L."/>
            <person name="Wang C."/>
            <person name="Yin W.B."/>
            <person name="Stadler M."/>
            <person name="Zhang X."/>
            <person name="Liu X."/>
        </authorList>
    </citation>
    <scope>NUCLEOTIDE SEQUENCE [LARGE SCALE GENOMIC DNA]</scope>
    <source>
        <strain evidence="2">W106-1 / CGMCC3.15140</strain>
    </source>
</reference>
<dbReference type="Proteomes" id="UP000030651">
    <property type="component" value="Unassembled WGS sequence"/>
</dbReference>
<keyword evidence="2" id="KW-1185">Reference proteome</keyword>
<organism evidence="1 2">
    <name type="scientific">Pestalotiopsis fici (strain W106-1 / CGMCC3.15140)</name>
    <dbReference type="NCBI Taxonomy" id="1229662"/>
    <lineage>
        <taxon>Eukaryota</taxon>
        <taxon>Fungi</taxon>
        <taxon>Dikarya</taxon>
        <taxon>Ascomycota</taxon>
        <taxon>Pezizomycotina</taxon>
        <taxon>Sordariomycetes</taxon>
        <taxon>Xylariomycetidae</taxon>
        <taxon>Amphisphaeriales</taxon>
        <taxon>Sporocadaceae</taxon>
        <taxon>Pestalotiopsis</taxon>
    </lineage>
</organism>
<dbReference type="HOGENOM" id="CLU_2455456_0_0_1"/>
<evidence type="ECO:0000313" key="1">
    <source>
        <dbReference type="EMBL" id="ETS87150.1"/>
    </source>
</evidence>
<dbReference type="RefSeq" id="XP_007827750.1">
    <property type="nucleotide sequence ID" value="XM_007829559.1"/>
</dbReference>